<reference evidence="2" key="1">
    <citation type="journal article" date="2016" name="Genome Announc.">
        <title>Complete Genome Sequence of Geobacillus thermoglucosidasius NCIMB 11955, the Progenitor of a Bioethanol Production Strain.</title>
        <authorList>
            <person name="Sheng L."/>
            <person name="Zhang Y."/>
            <person name="Minton N.P."/>
        </authorList>
    </citation>
    <scope>NUCLEOTIDE SEQUENCE [LARGE SCALE GENOMIC DNA]</scope>
    <source>
        <strain evidence="2">NCIMB 11955</strain>
    </source>
</reference>
<accession>A0AAN1D5C7</accession>
<keyword evidence="2" id="KW-1185">Reference proteome</keyword>
<evidence type="ECO:0000313" key="1">
    <source>
        <dbReference type="EMBL" id="ANZ28978.1"/>
    </source>
</evidence>
<protein>
    <submittedName>
        <fullName evidence="1">Uncharacterized protein</fullName>
    </submittedName>
</protein>
<name>A0AAN1D5C7_PARTM</name>
<dbReference type="Proteomes" id="UP000093052">
    <property type="component" value="Chromosome"/>
</dbReference>
<dbReference type="EMBL" id="CP016622">
    <property type="protein sequence ID" value="ANZ28978.1"/>
    <property type="molecule type" value="Genomic_DNA"/>
</dbReference>
<evidence type="ECO:0000313" key="2">
    <source>
        <dbReference type="Proteomes" id="UP000093052"/>
    </source>
</evidence>
<dbReference type="KEGG" id="ptl:AOT13_01895"/>
<proteinExistence type="predicted"/>
<dbReference type="AlphaFoldDB" id="A0AAN1D5C7"/>
<organism evidence="1 2">
    <name type="scientific">Parageobacillus thermoglucosidasius</name>
    <name type="common">Geobacillus thermoglucosidasius</name>
    <dbReference type="NCBI Taxonomy" id="1426"/>
    <lineage>
        <taxon>Bacteria</taxon>
        <taxon>Bacillati</taxon>
        <taxon>Bacillota</taxon>
        <taxon>Bacilli</taxon>
        <taxon>Bacillales</taxon>
        <taxon>Anoxybacillaceae</taxon>
        <taxon>Parageobacillus</taxon>
    </lineage>
</organism>
<gene>
    <name evidence="1" type="ORF">BCV53_01900</name>
</gene>
<sequence>MLVQKRKGAAAGKGKLIGNMLKTFHLTLYKIDIMLLDVKIFQHKVMVSRFSCCTSFVQLLFIYS</sequence>